<gene>
    <name evidence="1" type="ORF">NDEV_2010</name>
</gene>
<evidence type="ECO:0000313" key="2">
    <source>
        <dbReference type="Proteomes" id="UP000196239"/>
    </source>
</evidence>
<protein>
    <submittedName>
        <fullName evidence="1">Uncharacterized protein</fullName>
    </submittedName>
</protein>
<sequence>MTKTKKQIPRLSVFQTFKTKDKEFTGEAMRQRGIIIHLASETLPTRKTRTSIAHKLAEQNGTTWQNIYSGIFRDLDEILLPLELVKEAGRLPIKRGPKALQEQGVPYYQLTDSGLLVAASVSDTGKERIRIMSDFFEKETNTREKDLKKAIITLLDVAPNFVLLLLRKYIESYSEGTIDKLVPLNSEYIKKAFDDALHVQRELLEGFSSLSNSDREPIMSFLKKLG</sequence>
<keyword evidence="2" id="KW-1185">Reference proteome</keyword>
<dbReference type="KEGG" id="ndv:NDEV_2010"/>
<dbReference type="EMBL" id="LN890280">
    <property type="protein sequence ID" value="CUR52772.1"/>
    <property type="molecule type" value="Genomic_DNA"/>
</dbReference>
<name>A0A128A615_9ARCH</name>
<dbReference type="Proteomes" id="UP000196239">
    <property type="component" value="Chromosome 1"/>
</dbReference>
<dbReference type="AlphaFoldDB" id="A0A128A615"/>
<proteinExistence type="predicted"/>
<accession>A0A128A615</accession>
<evidence type="ECO:0000313" key="1">
    <source>
        <dbReference type="EMBL" id="CUR52772.1"/>
    </source>
</evidence>
<organism evidence="1 2">
    <name type="scientific">Nitrosotalea devaniterrae</name>
    <dbReference type="NCBI Taxonomy" id="1078905"/>
    <lineage>
        <taxon>Archaea</taxon>
        <taxon>Nitrososphaerota</taxon>
        <taxon>Nitrososphaeria</taxon>
        <taxon>Nitrosotaleales</taxon>
        <taxon>Nitrosotaleaceae</taxon>
        <taxon>Nitrosotalea</taxon>
    </lineage>
</organism>
<reference evidence="2" key="1">
    <citation type="submission" date="2015-10" db="EMBL/GenBank/DDBJ databases">
        <authorList>
            <person name="Lehtovirta-Morley L.E."/>
            <person name="Vieille C."/>
        </authorList>
    </citation>
    <scope>NUCLEOTIDE SEQUENCE [LARGE SCALE GENOMIC DNA]</scope>
</reference>